<accession>A0A327W0Y2</accession>
<dbReference type="AlphaFoldDB" id="A0A327W0Y2"/>
<feature type="transmembrane region" description="Helical" evidence="1">
    <location>
        <begin position="31"/>
        <end position="49"/>
    </location>
</feature>
<evidence type="ECO:0008006" key="4">
    <source>
        <dbReference type="Google" id="ProtNLM"/>
    </source>
</evidence>
<gene>
    <name evidence="2" type="ORF">CLV59_104539</name>
</gene>
<keyword evidence="3" id="KW-1185">Reference proteome</keyword>
<dbReference type="PROSITE" id="PS51257">
    <property type="entry name" value="PROKAR_LIPOPROTEIN"/>
    <property type="match status" value="1"/>
</dbReference>
<dbReference type="EMBL" id="QLMA01000004">
    <property type="protein sequence ID" value="RAJ82313.1"/>
    <property type="molecule type" value="Genomic_DNA"/>
</dbReference>
<keyword evidence="1" id="KW-0472">Membrane</keyword>
<protein>
    <recommendedName>
        <fullName evidence="4">Phosphatidate cytidylyltransferase</fullName>
    </recommendedName>
</protein>
<comment type="caution">
    <text evidence="2">The sequence shown here is derived from an EMBL/GenBank/DDBJ whole genome shotgun (WGS) entry which is preliminary data.</text>
</comment>
<evidence type="ECO:0000256" key="1">
    <source>
        <dbReference type="SAM" id="Phobius"/>
    </source>
</evidence>
<evidence type="ECO:0000313" key="3">
    <source>
        <dbReference type="Proteomes" id="UP000249819"/>
    </source>
</evidence>
<reference evidence="2 3" key="1">
    <citation type="submission" date="2018-06" db="EMBL/GenBank/DDBJ databases">
        <title>Genomic Encyclopedia of Archaeal and Bacterial Type Strains, Phase II (KMG-II): from individual species to whole genera.</title>
        <authorList>
            <person name="Goeker M."/>
        </authorList>
    </citation>
    <scope>NUCLEOTIDE SEQUENCE [LARGE SCALE GENOMIC DNA]</scope>
    <source>
        <strain evidence="2 3">DSM 29821</strain>
    </source>
</reference>
<dbReference type="Proteomes" id="UP000249819">
    <property type="component" value="Unassembled WGS sequence"/>
</dbReference>
<proteinExistence type="predicted"/>
<sequence length="55" mass="6044">MKNYIYSMLVCCLLTLSGCQIIGAIFKAGVWVGILIVVVVVALIIWLISKGMNRD</sequence>
<organism evidence="2 3">
    <name type="scientific">Chitinophaga dinghuensis</name>
    <dbReference type="NCBI Taxonomy" id="1539050"/>
    <lineage>
        <taxon>Bacteria</taxon>
        <taxon>Pseudomonadati</taxon>
        <taxon>Bacteroidota</taxon>
        <taxon>Chitinophagia</taxon>
        <taxon>Chitinophagales</taxon>
        <taxon>Chitinophagaceae</taxon>
        <taxon>Chitinophaga</taxon>
    </lineage>
</organism>
<keyword evidence="1" id="KW-0812">Transmembrane</keyword>
<evidence type="ECO:0000313" key="2">
    <source>
        <dbReference type="EMBL" id="RAJ82313.1"/>
    </source>
</evidence>
<dbReference type="RefSeq" id="WP_111592836.1">
    <property type="nucleotide sequence ID" value="NZ_QLMA01000004.1"/>
</dbReference>
<keyword evidence="1" id="KW-1133">Transmembrane helix</keyword>
<name>A0A327W0Y2_9BACT</name>